<dbReference type="AlphaFoldDB" id="A0AA37M8N9"/>
<evidence type="ECO:0000313" key="2">
    <source>
        <dbReference type="Proteomes" id="UP001055286"/>
    </source>
</evidence>
<dbReference type="Proteomes" id="UP001055286">
    <property type="component" value="Unassembled WGS sequence"/>
</dbReference>
<reference evidence="1" key="2">
    <citation type="submission" date="2021-08" db="EMBL/GenBank/DDBJ databases">
        <authorList>
            <person name="Tani A."/>
            <person name="Ola A."/>
            <person name="Ogura Y."/>
            <person name="Katsura K."/>
            <person name="Hayashi T."/>
        </authorList>
    </citation>
    <scope>NUCLEOTIDE SEQUENCE</scope>
    <source>
        <strain evidence="1">JCM 32048</strain>
    </source>
</reference>
<name>A0AA37M8N9_9HYPH</name>
<accession>A0AA37M8N9</accession>
<protein>
    <submittedName>
        <fullName evidence="1">Uncharacterized protein</fullName>
    </submittedName>
</protein>
<keyword evidence="2" id="KW-1185">Reference proteome</keyword>
<evidence type="ECO:0000313" key="1">
    <source>
        <dbReference type="EMBL" id="GJD67028.1"/>
    </source>
</evidence>
<dbReference type="EMBL" id="BPQJ01000111">
    <property type="protein sequence ID" value="GJD67028.1"/>
    <property type="molecule type" value="Genomic_DNA"/>
</dbReference>
<proteinExistence type="predicted"/>
<sequence>MSGAGNRIVVSLNTFALTEPAVEGLDPSRDGFTYDVTSWLRPGRNILTVVLIGSTAMPPFRLVAERAGRSLLLLDETEFLPTVTPWRLWTTTIEALLDPVVNGAG</sequence>
<reference evidence="1" key="1">
    <citation type="journal article" date="2016" name="Front. Microbiol.">
        <title>Genome Sequence of the Piezophilic, Mesophilic Sulfate-Reducing Bacterium Desulfovibrio indicus J2T.</title>
        <authorList>
            <person name="Cao J."/>
            <person name="Maignien L."/>
            <person name="Shao Z."/>
            <person name="Alain K."/>
            <person name="Jebbar M."/>
        </authorList>
    </citation>
    <scope>NUCLEOTIDE SEQUENCE</scope>
    <source>
        <strain evidence="1">JCM 32048</strain>
    </source>
</reference>
<comment type="caution">
    <text evidence="1">The sequence shown here is derived from an EMBL/GenBank/DDBJ whole genome shotgun (WGS) entry which is preliminary data.</text>
</comment>
<gene>
    <name evidence="1" type="ORF">MPEAHAMD_7227</name>
</gene>
<organism evidence="1 2">
    <name type="scientific">Methylobacterium frigidaeris</name>
    <dbReference type="NCBI Taxonomy" id="2038277"/>
    <lineage>
        <taxon>Bacteria</taxon>
        <taxon>Pseudomonadati</taxon>
        <taxon>Pseudomonadota</taxon>
        <taxon>Alphaproteobacteria</taxon>
        <taxon>Hyphomicrobiales</taxon>
        <taxon>Methylobacteriaceae</taxon>
        <taxon>Methylobacterium</taxon>
    </lineage>
</organism>